<dbReference type="Pfam" id="PF02021">
    <property type="entry name" value="UPF0102"/>
    <property type="match status" value="1"/>
</dbReference>
<organism evidence="2">
    <name type="scientific">Candidatus Fermentithermobacillus carboniphilus</name>
    <dbReference type="NCBI Taxonomy" id="3085328"/>
    <lineage>
        <taxon>Bacteria</taxon>
        <taxon>Bacillati</taxon>
        <taxon>Bacillota</taxon>
        <taxon>Candidatus Fermentithermobacillia</taxon>
        <taxon>Candidatus Fermentithermobacillales</taxon>
        <taxon>Candidatus Fermentithermobacillaceae</taxon>
        <taxon>Candidatus Fermentithermobacillus</taxon>
    </lineage>
</organism>
<dbReference type="Gene3D" id="3.40.1350.10">
    <property type="match status" value="1"/>
</dbReference>
<gene>
    <name evidence="2" type="ORF">IMF26_01245</name>
</gene>
<dbReference type="EMBL" id="CP062796">
    <property type="protein sequence ID" value="QUL98741.1"/>
    <property type="molecule type" value="Genomic_DNA"/>
</dbReference>
<dbReference type="KEGG" id="fcz:IMF26_01245"/>
<proteinExistence type="inferred from homology"/>
<accession>A0AAT9LCA4</accession>
<evidence type="ECO:0000313" key="2">
    <source>
        <dbReference type="EMBL" id="QUL98741.1"/>
    </source>
</evidence>
<sequence length="69" mass="8051">MLRHSRTKIASGVSKTRRRSPRELGFQLEQQACRYLEQNGYRVLCRNFVSRYGEIDIVALEGHLSSLLR</sequence>
<dbReference type="InterPro" id="IPR003509">
    <property type="entry name" value="UPF0102_YraN-like"/>
</dbReference>
<protein>
    <submittedName>
        <fullName evidence="2">YraN family protein</fullName>
    </submittedName>
</protein>
<reference evidence="2" key="2">
    <citation type="journal article" date="2023" name="Biology">
        <title>Prokaryotic Life Associated with Coal-Fire Gas Vents Revealed by Metagenomics.</title>
        <authorList>
            <person name="Kadnikov V.V."/>
            <person name="Mardanov A.V."/>
            <person name="Beletsky A.V."/>
            <person name="Karnachuk O.V."/>
            <person name="Ravin N.V."/>
        </authorList>
    </citation>
    <scope>NUCLEOTIDE SEQUENCE</scope>
    <source>
        <strain evidence="2">Bu02</strain>
    </source>
</reference>
<dbReference type="SUPFAM" id="SSF52980">
    <property type="entry name" value="Restriction endonuclease-like"/>
    <property type="match status" value="1"/>
</dbReference>
<dbReference type="AlphaFoldDB" id="A0AAT9LCA4"/>
<name>A0AAT9LCA4_9FIRM</name>
<dbReference type="InterPro" id="IPR011856">
    <property type="entry name" value="tRNA_endonuc-like_dom_sf"/>
</dbReference>
<evidence type="ECO:0000256" key="1">
    <source>
        <dbReference type="ARBA" id="ARBA00006738"/>
    </source>
</evidence>
<reference evidence="2" key="1">
    <citation type="submission" date="2020-10" db="EMBL/GenBank/DDBJ databases">
        <authorList>
            <person name="Kadnikov V."/>
            <person name="Beletsky A.V."/>
            <person name="Mardanov A.V."/>
            <person name="Karnachuk O.V."/>
            <person name="Ravin N.V."/>
        </authorList>
    </citation>
    <scope>NUCLEOTIDE SEQUENCE</scope>
    <source>
        <strain evidence="2">Bu02</strain>
    </source>
</reference>
<comment type="similarity">
    <text evidence="1">Belongs to the UPF0102 family.</text>
</comment>
<dbReference type="InterPro" id="IPR011335">
    <property type="entry name" value="Restrct_endonuc-II-like"/>
</dbReference>
<dbReference type="GO" id="GO:0003676">
    <property type="term" value="F:nucleic acid binding"/>
    <property type="evidence" value="ECO:0007669"/>
    <property type="project" value="InterPro"/>
</dbReference>